<evidence type="ECO:0000256" key="1">
    <source>
        <dbReference type="ARBA" id="ARBA00004496"/>
    </source>
</evidence>
<evidence type="ECO:0000256" key="4">
    <source>
        <dbReference type="ARBA" id="ARBA00023186"/>
    </source>
</evidence>
<accession>A0A7W7QEB3</accession>
<keyword evidence="6" id="KW-1185">Reference proteome</keyword>
<sequence length="271" mass="28374">MIISARSAVTVGAAEVDLLCSAAASAPPFPLRVPSAGATTTERRAVLRAAGESLAARGLADARGPLGVAEAFAYLLQDAAMTLDLVLSVGGETLGAVLLARQDLAVLTTQELTGAGKLCMAELPLDDAVDELLRLIPDHGAALTAPFSLPKAALDRVYRVLLSRGNDPLGRDEWDELLVANGIDDRLARRLVTHLQPVLGNGQMGLATRGGYANQWQRVGQELRWLDTGRGRFQLVEGSGEGADGGWLSVNAMHGNDLAAAVRGLARSLRG</sequence>
<dbReference type="Pfam" id="PF14011">
    <property type="entry name" value="ESX-1_EspG"/>
    <property type="match status" value="1"/>
</dbReference>
<evidence type="ECO:0000313" key="6">
    <source>
        <dbReference type="Proteomes" id="UP000520767"/>
    </source>
</evidence>
<dbReference type="RefSeq" id="WP_184815997.1">
    <property type="nucleotide sequence ID" value="NZ_JACHJQ010000011.1"/>
</dbReference>
<comment type="similarity">
    <text evidence="2">Belongs to the EspG family.</text>
</comment>
<protein>
    <recommendedName>
        <fullName evidence="7">ESAT-6 protein secretion system EspG family protein</fullName>
    </recommendedName>
</protein>
<proteinExistence type="inferred from homology"/>
<gene>
    <name evidence="5" type="ORF">FHR82_008293</name>
</gene>
<dbReference type="EMBL" id="JACHJQ010000011">
    <property type="protein sequence ID" value="MBB4912022.1"/>
    <property type="molecule type" value="Genomic_DNA"/>
</dbReference>
<dbReference type="Proteomes" id="UP000520767">
    <property type="component" value="Unassembled WGS sequence"/>
</dbReference>
<evidence type="ECO:0000313" key="5">
    <source>
        <dbReference type="EMBL" id="MBB4912022.1"/>
    </source>
</evidence>
<keyword evidence="3" id="KW-0963">Cytoplasm</keyword>
<evidence type="ECO:0000256" key="3">
    <source>
        <dbReference type="ARBA" id="ARBA00022490"/>
    </source>
</evidence>
<comment type="caution">
    <text evidence="5">The sequence shown here is derived from an EMBL/GenBank/DDBJ whole genome shotgun (WGS) entry which is preliminary data.</text>
</comment>
<evidence type="ECO:0008006" key="7">
    <source>
        <dbReference type="Google" id="ProtNLM"/>
    </source>
</evidence>
<reference evidence="5 6" key="1">
    <citation type="submission" date="2020-08" db="EMBL/GenBank/DDBJ databases">
        <title>Genomic Encyclopedia of Type Strains, Phase III (KMG-III): the genomes of soil and plant-associated and newly described type strains.</title>
        <authorList>
            <person name="Whitman W."/>
        </authorList>
    </citation>
    <scope>NUCLEOTIDE SEQUENCE [LARGE SCALE GENOMIC DNA]</scope>
    <source>
        <strain evidence="5 6">CECT 8960</strain>
    </source>
</reference>
<dbReference type="AlphaFoldDB" id="A0A7W7QEB3"/>
<organism evidence="5 6">
    <name type="scientific">Actinophytocola algeriensis</name>
    <dbReference type="NCBI Taxonomy" id="1768010"/>
    <lineage>
        <taxon>Bacteria</taxon>
        <taxon>Bacillati</taxon>
        <taxon>Actinomycetota</taxon>
        <taxon>Actinomycetes</taxon>
        <taxon>Pseudonocardiales</taxon>
        <taxon>Pseudonocardiaceae</taxon>
    </lineage>
</organism>
<evidence type="ECO:0000256" key="2">
    <source>
        <dbReference type="ARBA" id="ARBA00006411"/>
    </source>
</evidence>
<dbReference type="InterPro" id="IPR025734">
    <property type="entry name" value="EspG"/>
</dbReference>
<keyword evidence="4" id="KW-0143">Chaperone</keyword>
<name>A0A7W7QEB3_9PSEU</name>
<comment type="subcellular location">
    <subcellularLocation>
        <location evidence="1">Cytoplasm</location>
    </subcellularLocation>
</comment>